<dbReference type="GO" id="GO:0005694">
    <property type="term" value="C:chromosome"/>
    <property type="evidence" value="ECO:0007669"/>
    <property type="project" value="TreeGrafter"/>
</dbReference>
<evidence type="ECO:0000256" key="4">
    <source>
        <dbReference type="ARBA" id="ARBA00034617"/>
    </source>
</evidence>
<feature type="compositionally biased region" description="Acidic residues" evidence="6">
    <location>
        <begin position="585"/>
        <end position="601"/>
    </location>
</feature>
<feature type="region of interest" description="Disordered" evidence="6">
    <location>
        <begin position="581"/>
        <end position="611"/>
    </location>
</feature>
<keyword evidence="9" id="KW-1185">Reference proteome</keyword>
<reference evidence="8" key="1">
    <citation type="submission" date="2023-03" db="EMBL/GenBank/DDBJ databases">
        <title>Massive genome expansion in bonnet fungi (Mycena s.s.) driven by repeated elements and novel gene families across ecological guilds.</title>
        <authorList>
            <consortium name="Lawrence Berkeley National Laboratory"/>
            <person name="Harder C.B."/>
            <person name="Miyauchi S."/>
            <person name="Viragh M."/>
            <person name="Kuo A."/>
            <person name="Thoen E."/>
            <person name="Andreopoulos B."/>
            <person name="Lu D."/>
            <person name="Skrede I."/>
            <person name="Drula E."/>
            <person name="Henrissat B."/>
            <person name="Morin E."/>
            <person name="Kohler A."/>
            <person name="Barry K."/>
            <person name="LaButti K."/>
            <person name="Morin E."/>
            <person name="Salamov A."/>
            <person name="Lipzen A."/>
            <person name="Mereny Z."/>
            <person name="Hegedus B."/>
            <person name="Baldrian P."/>
            <person name="Stursova M."/>
            <person name="Weitz H."/>
            <person name="Taylor A."/>
            <person name="Grigoriev I.V."/>
            <person name="Nagy L.G."/>
            <person name="Martin F."/>
            <person name="Kauserud H."/>
        </authorList>
    </citation>
    <scope>NUCLEOTIDE SEQUENCE</scope>
    <source>
        <strain evidence="8">CBHHK188m</strain>
    </source>
</reference>
<dbReference type="GO" id="GO:0016787">
    <property type="term" value="F:hydrolase activity"/>
    <property type="evidence" value="ECO:0007669"/>
    <property type="project" value="UniProtKB-KW"/>
</dbReference>
<evidence type="ECO:0000256" key="5">
    <source>
        <dbReference type="ARBA" id="ARBA00034808"/>
    </source>
</evidence>
<protein>
    <recommendedName>
        <fullName evidence="5">DNA 3'-5' helicase</fullName>
        <ecNumber evidence="5">5.6.2.4</ecNumber>
    </recommendedName>
</protein>
<evidence type="ECO:0000256" key="3">
    <source>
        <dbReference type="ARBA" id="ARBA00023235"/>
    </source>
</evidence>
<comment type="catalytic activity">
    <reaction evidence="4">
        <text>Couples ATP hydrolysis with the unwinding of duplex DNA by translocating in the 3'-5' direction.</text>
        <dbReference type="EC" id="5.6.2.4"/>
    </reaction>
</comment>
<keyword evidence="8" id="KW-0378">Hydrolase</keyword>
<evidence type="ECO:0000313" key="8">
    <source>
        <dbReference type="EMBL" id="KAJ7777576.1"/>
    </source>
</evidence>
<dbReference type="AlphaFoldDB" id="A0AAD7K3J9"/>
<comment type="caution">
    <text evidence="8">The sequence shown here is derived from an EMBL/GenBank/DDBJ whole genome shotgun (WGS) entry which is preliminary data.</text>
</comment>
<dbReference type="SMART" id="SM00487">
    <property type="entry name" value="DEXDc"/>
    <property type="match status" value="1"/>
</dbReference>
<gene>
    <name evidence="8" type="ORF">DFH07DRAFT_731344</name>
</gene>
<dbReference type="EMBL" id="JARJLG010000010">
    <property type="protein sequence ID" value="KAJ7777576.1"/>
    <property type="molecule type" value="Genomic_DNA"/>
</dbReference>
<proteinExistence type="inferred from homology"/>
<keyword evidence="2" id="KW-0238">DNA-binding</keyword>
<evidence type="ECO:0000256" key="2">
    <source>
        <dbReference type="ARBA" id="ARBA00023125"/>
    </source>
</evidence>
<organism evidence="8 9">
    <name type="scientific">Mycena maculata</name>
    <dbReference type="NCBI Taxonomy" id="230809"/>
    <lineage>
        <taxon>Eukaryota</taxon>
        <taxon>Fungi</taxon>
        <taxon>Dikarya</taxon>
        <taxon>Basidiomycota</taxon>
        <taxon>Agaricomycotina</taxon>
        <taxon>Agaricomycetes</taxon>
        <taxon>Agaricomycetidae</taxon>
        <taxon>Agaricales</taxon>
        <taxon>Marasmiineae</taxon>
        <taxon>Mycenaceae</taxon>
        <taxon>Mycena</taxon>
    </lineage>
</organism>
<evidence type="ECO:0000256" key="1">
    <source>
        <dbReference type="ARBA" id="ARBA00005446"/>
    </source>
</evidence>
<dbReference type="EC" id="5.6.2.4" evidence="5"/>
<name>A0AAD7K3J9_9AGAR</name>
<dbReference type="SUPFAM" id="SSF52540">
    <property type="entry name" value="P-loop containing nucleoside triphosphate hydrolases"/>
    <property type="match status" value="1"/>
</dbReference>
<accession>A0AAD7K3J9</accession>
<evidence type="ECO:0000259" key="7">
    <source>
        <dbReference type="PROSITE" id="PS51192"/>
    </source>
</evidence>
<dbReference type="GO" id="GO:0005524">
    <property type="term" value="F:ATP binding"/>
    <property type="evidence" value="ECO:0007669"/>
    <property type="project" value="InterPro"/>
</dbReference>
<dbReference type="InterPro" id="IPR014001">
    <property type="entry name" value="Helicase_ATP-bd"/>
</dbReference>
<dbReference type="InterPro" id="IPR011545">
    <property type="entry name" value="DEAD/DEAH_box_helicase_dom"/>
</dbReference>
<dbReference type="GO" id="GO:0003677">
    <property type="term" value="F:DNA binding"/>
    <property type="evidence" value="ECO:0007669"/>
    <property type="project" value="UniProtKB-KW"/>
</dbReference>
<dbReference type="Proteomes" id="UP001215280">
    <property type="component" value="Unassembled WGS sequence"/>
</dbReference>
<dbReference type="Pfam" id="PF00270">
    <property type="entry name" value="DEAD"/>
    <property type="match status" value="1"/>
</dbReference>
<comment type="similarity">
    <text evidence="1">Belongs to the helicase family. RecQ subfamily.</text>
</comment>
<dbReference type="GO" id="GO:0005737">
    <property type="term" value="C:cytoplasm"/>
    <property type="evidence" value="ECO:0007669"/>
    <property type="project" value="TreeGrafter"/>
</dbReference>
<sequence length="611" mass="68519">MLLLPARLPSRVFLLSLPQKDCAKALRACLLVYSLTRGKIIPHQGQLEASLASTSGRDSAVIARTGYGKTLCIAIPLLLEPDTITLTVSPLKRLQMMQVQDFMQKYNIPTLAINEDTSDSPDLWKKITKGEFPHLIVQPEQFRLNHGHLPRLARLLHDRSFVSKVARVAVDEAHNIQTAGSVIDGRPAFRPAWGGLGEVRTKLPKSTTFQALSATMPGYIYRTIHQNLAFRSDSLVIRASINRANIIYATHVLVDGRKNLKNLDCIIPQPFHPPMRLPRIVTFHGEKPETSNLSEYLNSRLPPAFQKLRICRHYHSDMSPEYLEDTYASFADPDGGLDVPKIDGVINYGLPEKVPMRFQWEGRAGRSSICDAFALTMLEPWVLEIGAAHLGDVIEDKDDPDRPLLPGGLSKKNPVKKERVGTAAVRLATCKGCKRAAYAKFFEDDSDEALDFTCLWCCDGHPGNGFNLSKLFLGPIHTAPAPSATKRKRTNKKYRPVKDRPDLVQLLTTWLTDVYQKSELRFVRPPSFILDSPSIKILTMAYPSTISTPESVIYQLQQSEEWGTLWAESIFKIIQQYDRKLAEGETTESEQDSGEQSASEEEAPRPKRVTR</sequence>
<dbReference type="PROSITE" id="PS51192">
    <property type="entry name" value="HELICASE_ATP_BIND_1"/>
    <property type="match status" value="1"/>
</dbReference>
<evidence type="ECO:0000313" key="9">
    <source>
        <dbReference type="Proteomes" id="UP001215280"/>
    </source>
</evidence>
<evidence type="ECO:0000256" key="6">
    <source>
        <dbReference type="SAM" id="MobiDB-lite"/>
    </source>
</evidence>
<keyword evidence="3" id="KW-0413">Isomerase</keyword>
<dbReference type="PANTHER" id="PTHR13710">
    <property type="entry name" value="DNA HELICASE RECQ FAMILY MEMBER"/>
    <property type="match status" value="1"/>
</dbReference>
<dbReference type="InterPro" id="IPR027417">
    <property type="entry name" value="P-loop_NTPase"/>
</dbReference>
<feature type="domain" description="Helicase ATP-binding" evidence="7">
    <location>
        <begin position="50"/>
        <end position="234"/>
    </location>
</feature>
<dbReference type="PANTHER" id="PTHR13710:SF105">
    <property type="entry name" value="ATP-DEPENDENT DNA HELICASE Q1"/>
    <property type="match status" value="1"/>
</dbReference>
<dbReference type="Gene3D" id="3.40.50.300">
    <property type="entry name" value="P-loop containing nucleotide triphosphate hydrolases"/>
    <property type="match status" value="2"/>
</dbReference>
<dbReference type="GO" id="GO:0000724">
    <property type="term" value="P:double-strand break repair via homologous recombination"/>
    <property type="evidence" value="ECO:0007669"/>
    <property type="project" value="TreeGrafter"/>
</dbReference>
<dbReference type="GO" id="GO:0009378">
    <property type="term" value="F:four-way junction helicase activity"/>
    <property type="evidence" value="ECO:0007669"/>
    <property type="project" value="TreeGrafter"/>
</dbReference>
<dbReference type="GO" id="GO:0043138">
    <property type="term" value="F:3'-5' DNA helicase activity"/>
    <property type="evidence" value="ECO:0007669"/>
    <property type="project" value="UniProtKB-EC"/>
</dbReference>